<comment type="caution">
    <text evidence="10">The sequence shown here is derived from an EMBL/GenBank/DDBJ whole genome shotgun (WGS) entry which is preliminary data.</text>
</comment>
<gene>
    <name evidence="5 10" type="primary">hemA</name>
    <name evidence="10" type="ORF">KQI86_14815</name>
</gene>
<comment type="domain">
    <text evidence="5">Possesses an unusual extended V-shaped dimeric structure with each monomer consisting of three distinct domains arranged along a curved 'spinal' alpha-helix. The N-terminal catalytic domain specifically recognizes the glutamate moiety of the substrate. The second domain is the NADPH-binding domain, and the third C-terminal domain is responsible for dimerization.</text>
</comment>
<evidence type="ECO:0000256" key="4">
    <source>
        <dbReference type="ARBA" id="ARBA00047464"/>
    </source>
</evidence>
<feature type="binding site" evidence="5">
    <location>
        <position position="112"/>
    </location>
    <ligand>
        <name>substrate</name>
    </ligand>
</feature>
<feature type="active site" description="Nucleophile" evidence="5">
    <location>
        <position position="46"/>
    </location>
</feature>
<dbReference type="PROSITE" id="PS00747">
    <property type="entry name" value="GLUTR"/>
    <property type="match status" value="1"/>
</dbReference>
<dbReference type="InterPro" id="IPR018214">
    <property type="entry name" value="GluRdtase_CS"/>
</dbReference>
<dbReference type="PIRSF" id="PIRSF000445">
    <property type="entry name" value="4pyrrol_synth_GluRdtase"/>
    <property type="match status" value="1"/>
</dbReference>
<feature type="binding site" evidence="5">
    <location>
        <position position="101"/>
    </location>
    <ligand>
        <name>substrate</name>
    </ligand>
</feature>
<dbReference type="Pfam" id="PF05201">
    <property type="entry name" value="GlutR_N"/>
    <property type="match status" value="1"/>
</dbReference>
<comment type="miscellaneous">
    <text evidence="5">During catalysis, the active site Cys acts as a nucleophile attacking the alpha-carbonyl group of tRNA-bound glutamate with the formation of a thioester intermediate between enzyme and glutamate, and the concomitant release of tRNA(Glu). The thioester intermediate is finally reduced by direct hydride transfer from NADPH, to form the product GSA.</text>
</comment>
<evidence type="ECO:0000259" key="8">
    <source>
        <dbReference type="Pfam" id="PF01488"/>
    </source>
</evidence>
<dbReference type="Pfam" id="PF00745">
    <property type="entry name" value="GlutR_dimer"/>
    <property type="match status" value="1"/>
</dbReference>
<dbReference type="RefSeq" id="WP_216440122.1">
    <property type="nucleotide sequence ID" value="NZ_JAHLQF010000003.1"/>
</dbReference>
<dbReference type="PANTHER" id="PTHR43013">
    <property type="entry name" value="GLUTAMYL-TRNA REDUCTASE"/>
    <property type="match status" value="1"/>
</dbReference>
<dbReference type="Proteomes" id="UP000726170">
    <property type="component" value="Unassembled WGS sequence"/>
</dbReference>
<comment type="catalytic activity">
    <reaction evidence="4 5 6">
        <text>(S)-4-amino-5-oxopentanoate + tRNA(Glu) + NADP(+) = L-glutamyl-tRNA(Glu) + NADPH + H(+)</text>
        <dbReference type="Rhea" id="RHEA:12344"/>
        <dbReference type="Rhea" id="RHEA-COMP:9663"/>
        <dbReference type="Rhea" id="RHEA-COMP:9680"/>
        <dbReference type="ChEBI" id="CHEBI:15378"/>
        <dbReference type="ChEBI" id="CHEBI:57501"/>
        <dbReference type="ChEBI" id="CHEBI:57783"/>
        <dbReference type="ChEBI" id="CHEBI:58349"/>
        <dbReference type="ChEBI" id="CHEBI:78442"/>
        <dbReference type="ChEBI" id="CHEBI:78520"/>
        <dbReference type="EC" id="1.2.1.70"/>
    </reaction>
</comment>
<dbReference type="InterPro" id="IPR015896">
    <property type="entry name" value="4pyrrol_synth_GluRdtase_dimer"/>
</dbReference>
<feature type="domain" description="Quinate/shikimate 5-dehydrogenase/glutamyl-tRNA reductase" evidence="8">
    <location>
        <begin position="165"/>
        <end position="282"/>
    </location>
</feature>
<evidence type="ECO:0000259" key="9">
    <source>
        <dbReference type="Pfam" id="PF05201"/>
    </source>
</evidence>
<feature type="binding site" evidence="5">
    <location>
        <begin position="106"/>
        <end position="108"/>
    </location>
    <ligand>
        <name>substrate</name>
    </ligand>
</feature>
<evidence type="ECO:0000256" key="6">
    <source>
        <dbReference type="RuleBase" id="RU000584"/>
    </source>
</evidence>
<dbReference type="EC" id="1.2.1.70" evidence="3 5"/>
<comment type="function">
    <text evidence="5">Catalyzes the NADPH-dependent reduction of glutamyl-tRNA(Glu) to glutamate 1-semialdehyde (GSA).</text>
</comment>
<dbReference type="GO" id="GO:0008883">
    <property type="term" value="F:glutamyl-tRNA reductase activity"/>
    <property type="evidence" value="ECO:0007669"/>
    <property type="project" value="UniProtKB-EC"/>
</dbReference>
<dbReference type="PANTHER" id="PTHR43013:SF1">
    <property type="entry name" value="GLUTAMYL-TRNA REDUCTASE"/>
    <property type="match status" value="1"/>
</dbReference>
<dbReference type="EMBL" id="JAHLQF010000003">
    <property type="protein sequence ID" value="MBU5485589.1"/>
    <property type="molecule type" value="Genomic_DNA"/>
</dbReference>
<reference evidence="10 11" key="1">
    <citation type="submission" date="2021-06" db="EMBL/GenBank/DDBJ databases">
        <authorList>
            <person name="Sun Q."/>
            <person name="Li D."/>
        </authorList>
    </citation>
    <scope>NUCLEOTIDE SEQUENCE [LARGE SCALE GENOMIC DNA]</scope>
    <source>
        <strain evidence="10 11">MSJ-11</strain>
    </source>
</reference>
<evidence type="ECO:0000256" key="1">
    <source>
        <dbReference type="ARBA" id="ARBA00005059"/>
    </source>
</evidence>
<comment type="caution">
    <text evidence="5">Lacks conserved residue(s) required for the propagation of feature annotation.</text>
</comment>
<dbReference type="NCBIfam" id="TIGR01035">
    <property type="entry name" value="hemA"/>
    <property type="match status" value="1"/>
</dbReference>
<accession>A0ABS6EMH9</accession>
<feature type="domain" description="Glutamyl-tRNA reductase N-terminal" evidence="9">
    <location>
        <begin position="10"/>
        <end position="145"/>
    </location>
</feature>
<evidence type="ECO:0000313" key="10">
    <source>
        <dbReference type="EMBL" id="MBU5485589.1"/>
    </source>
</evidence>
<keyword evidence="5 6" id="KW-0627">Porphyrin biosynthesis</keyword>
<protein>
    <recommendedName>
        <fullName evidence="3 5">Glutamyl-tRNA reductase</fullName>
        <shortName evidence="5">GluTR</shortName>
        <ecNumber evidence="3 5">1.2.1.70</ecNumber>
    </recommendedName>
</protein>
<feature type="binding site" evidence="5">
    <location>
        <begin position="177"/>
        <end position="182"/>
    </location>
    <ligand>
        <name>NADP(+)</name>
        <dbReference type="ChEBI" id="CHEBI:58349"/>
    </ligand>
</feature>
<sequence length="398" mass="46707">MIGVIGIRNNIKLDIREKLSIIPKRYEDYLLKLNEICDEVLILSTCNRTEVYFSTQKDYGEIIDEIFERLNWSKEYIKYTFFHKDDEAVDYMMNVVCGFYSSILGEDQILGQVKDAYEIALKNKTIKREVQKLFQMAITCGKEFRFKSKLYTIPVSSASIAVNEGRRLGAKNFMVLGYGEIGSLACKYIMSGSFNKLYISLRNPSLVEIEDSRVKAIPFNERQKFYKDVDCIICSTSAPHPVVHKNDMSEKELVIFDLAVPRDVEEGIEKINNIQVYDIDKISLLNDENCQKRKLQMEENKYILDKYINDFKDWQKIREISPQIEKLKECGEVVYRKRYKTFKNKLKTKDKEMLAEMLLKSTSDAYVNRAIEVLKEEQLKGRYEECLNIIQRIFYNTK</sequence>
<keyword evidence="5 6" id="KW-0560">Oxidoreductase</keyword>
<name>A0ABS6EMH9_9CLOT</name>
<comment type="similarity">
    <text evidence="2 5 6">Belongs to the glutamyl-tRNA reductase family.</text>
</comment>
<organism evidence="10 11">
    <name type="scientific">Clostridium mobile</name>
    <dbReference type="NCBI Taxonomy" id="2841512"/>
    <lineage>
        <taxon>Bacteria</taxon>
        <taxon>Bacillati</taxon>
        <taxon>Bacillota</taxon>
        <taxon>Clostridia</taxon>
        <taxon>Eubacteriales</taxon>
        <taxon>Clostridiaceae</taxon>
        <taxon>Clostridium</taxon>
    </lineage>
</organism>
<evidence type="ECO:0000256" key="5">
    <source>
        <dbReference type="HAMAP-Rule" id="MF_00087"/>
    </source>
</evidence>
<comment type="pathway">
    <text evidence="1 5 6">Porphyrin-containing compound metabolism; protoporphyrin-IX biosynthesis; 5-aminolevulinate from L-glutamyl-tRNA(Glu): step 1/2.</text>
</comment>
<dbReference type="InterPro" id="IPR000343">
    <property type="entry name" value="4pyrrol_synth_GluRdtase"/>
</dbReference>
<keyword evidence="11" id="KW-1185">Reference proteome</keyword>
<comment type="subunit">
    <text evidence="5">Homodimer.</text>
</comment>
<keyword evidence="5 6" id="KW-0521">NADP</keyword>
<dbReference type="HAMAP" id="MF_00087">
    <property type="entry name" value="Glu_tRNA_reductase"/>
    <property type="match status" value="1"/>
</dbReference>
<feature type="binding site" evidence="5">
    <location>
        <begin position="45"/>
        <end position="48"/>
    </location>
    <ligand>
        <name>substrate</name>
    </ligand>
</feature>
<feature type="domain" description="Tetrapyrrole biosynthesis glutamyl-tRNA reductase dimerisation" evidence="7">
    <location>
        <begin position="302"/>
        <end position="394"/>
    </location>
</feature>
<proteinExistence type="inferred from homology"/>
<dbReference type="Pfam" id="PF01488">
    <property type="entry name" value="Shikimate_DH"/>
    <property type="match status" value="1"/>
</dbReference>
<evidence type="ECO:0000313" key="11">
    <source>
        <dbReference type="Proteomes" id="UP000726170"/>
    </source>
</evidence>
<dbReference type="InterPro" id="IPR006151">
    <property type="entry name" value="Shikm_DH/Glu-tRNA_Rdtase"/>
</dbReference>
<evidence type="ECO:0000256" key="3">
    <source>
        <dbReference type="ARBA" id="ARBA00012970"/>
    </source>
</evidence>
<evidence type="ECO:0000259" key="7">
    <source>
        <dbReference type="Pfam" id="PF00745"/>
    </source>
</evidence>
<dbReference type="InterPro" id="IPR015895">
    <property type="entry name" value="4pyrrol_synth_GluRdtase_N"/>
</dbReference>
<evidence type="ECO:0000256" key="2">
    <source>
        <dbReference type="ARBA" id="ARBA00005916"/>
    </source>
</evidence>